<gene>
    <name evidence="2" type="ORF">ACERK3_17715</name>
</gene>
<evidence type="ECO:0000313" key="3">
    <source>
        <dbReference type="Proteomes" id="UP001575105"/>
    </source>
</evidence>
<feature type="compositionally biased region" description="Basic residues" evidence="1">
    <location>
        <begin position="87"/>
        <end position="96"/>
    </location>
</feature>
<keyword evidence="3" id="KW-1185">Reference proteome</keyword>
<dbReference type="RefSeq" id="WP_425347036.1">
    <property type="nucleotide sequence ID" value="NZ_JBGUBD010000015.1"/>
</dbReference>
<evidence type="ECO:0000313" key="2">
    <source>
        <dbReference type="EMBL" id="MFA9480112.1"/>
    </source>
</evidence>
<evidence type="ECO:0000256" key="1">
    <source>
        <dbReference type="SAM" id="MobiDB-lite"/>
    </source>
</evidence>
<proteinExistence type="predicted"/>
<dbReference type="Proteomes" id="UP001575105">
    <property type="component" value="Unassembled WGS sequence"/>
</dbReference>
<accession>A0ABV4U9Z5</accession>
<protein>
    <submittedName>
        <fullName evidence="2">Uncharacterized protein</fullName>
    </submittedName>
</protein>
<comment type="caution">
    <text evidence="2">The sequence shown here is derived from an EMBL/GenBank/DDBJ whole genome shotgun (WGS) entry which is preliminary data.</text>
</comment>
<sequence length="96" mass="10744">MKIKFQRPQLIGRRSYRAGDIIEKPDAEAVRLIEAGFAVPAVEGNALETAIDPAAGQVETRTDEPEQQPEQTEPEQPAGEPEQDKPRRGRPRKQKE</sequence>
<feature type="region of interest" description="Disordered" evidence="1">
    <location>
        <begin position="48"/>
        <end position="96"/>
    </location>
</feature>
<organism evidence="2 3">
    <name type="scientific">Natronomicrosphaera hydrolytica</name>
    <dbReference type="NCBI Taxonomy" id="3242702"/>
    <lineage>
        <taxon>Bacteria</taxon>
        <taxon>Pseudomonadati</taxon>
        <taxon>Planctomycetota</taxon>
        <taxon>Phycisphaerae</taxon>
        <taxon>Phycisphaerales</taxon>
        <taxon>Phycisphaeraceae</taxon>
        <taxon>Natronomicrosphaera</taxon>
    </lineage>
</organism>
<dbReference type="EMBL" id="JBGUBD010000015">
    <property type="protein sequence ID" value="MFA9480112.1"/>
    <property type="molecule type" value="Genomic_DNA"/>
</dbReference>
<reference evidence="2 3" key="1">
    <citation type="submission" date="2024-08" db="EMBL/GenBank/DDBJ databases">
        <title>Whole-genome sequencing of halo(alkali)philic microorganisms from hypersaline lakes.</title>
        <authorList>
            <person name="Sorokin D.Y."/>
            <person name="Merkel A.Y."/>
            <person name="Messina E."/>
            <person name="Yakimov M."/>
        </authorList>
    </citation>
    <scope>NUCLEOTIDE SEQUENCE [LARGE SCALE GENOMIC DNA]</scope>
    <source>
        <strain evidence="2 3">AB-hyl4</strain>
    </source>
</reference>
<name>A0ABV4U9Z5_9BACT</name>
<feature type="compositionally biased region" description="Low complexity" evidence="1">
    <location>
        <begin position="68"/>
        <end position="80"/>
    </location>
</feature>